<keyword evidence="2 10" id="KW-0813">Transport</keyword>
<dbReference type="Pfam" id="PF07715">
    <property type="entry name" value="Plug"/>
    <property type="match status" value="1"/>
</dbReference>
<dbReference type="InterPro" id="IPR039426">
    <property type="entry name" value="TonB-dep_rcpt-like"/>
</dbReference>
<evidence type="ECO:0000256" key="3">
    <source>
        <dbReference type="ARBA" id="ARBA00022452"/>
    </source>
</evidence>
<reference evidence="14 15" key="1">
    <citation type="submission" date="2020-08" db="EMBL/GenBank/DDBJ databases">
        <title>Genomic Encyclopedia of Type Strains, Phase IV (KMG-IV): sequencing the most valuable type-strain genomes for metagenomic binning, comparative biology and taxonomic classification.</title>
        <authorList>
            <person name="Goeker M."/>
        </authorList>
    </citation>
    <scope>NUCLEOTIDE SEQUENCE [LARGE SCALE GENOMIC DNA]</scope>
    <source>
        <strain evidence="14 15">DSM 105074</strain>
    </source>
</reference>
<dbReference type="PANTHER" id="PTHR30069:SF29">
    <property type="entry name" value="HEMOGLOBIN AND HEMOGLOBIN-HAPTOGLOBIN-BINDING PROTEIN 1-RELATED"/>
    <property type="match status" value="1"/>
</dbReference>
<sequence length="722" mass="80109">MVTDAQSGDTLMSVSVQAQELFIGTTTDRDGKYRLQLLQPGTYLLSYMQAGYQTAHRTVSEFIDQELNVALQPDVVQLNGQEASTAQRYESRTFGRPEAITVLTRRDLYRNSLRSTPELLLGETGVFVQKTTHGGGAPIVRGLTGHHTLLLVDGIRLNNATYGSGPNQYLNTVDPFSLRRVEVLRGGGGVQYGSDAVGGAVQVFSQTPQFSDQTRVTGSALTKWMSSEMEESGRLSLGVSSRKVAVQAGFSYRNFGNLIGGGNLVQERTGYEQRSADVKAVLRLKPSLKLTAAYQVLRQDSVPFYPQVARENFLLSEITMQQRTLGYLRLEGNRPHRWLRHWQVTTLAQQAAEDRSSHANGSPLLRQEKEDVDTQGALASAITEPTDFWKIQTGLDWYFDEVASRRQDTDTLGGLPPTNRKGLYANGASQHSLGLYTLHTLTFARLTVTAGVRYNLFATTIPDEVLGEVQQNPSAWVGNAGLSVALWPSVRLVANVSSSFRAPNVNDLSTVGLGSTYFELPNGALRPERGLNKEVGLKIRDNRFSSSFTLYHNQLSDLIVRRQRGSLLDNYAVYFRQNLGRALIRGLEAEAEWQLFPNWLLFGNATYTHGQNLTTQEPLRLIPPLHGKLGVTYQRNARNWVRAEWWMAARQDRLAPADVADPLIPSAGTPGWHVINAAIGQRVGLLRVAAEIQNLLDQRYYTHGSGVTGVGRSLWVTLRFDW</sequence>
<evidence type="ECO:0000256" key="8">
    <source>
        <dbReference type="ARBA" id="ARBA00023170"/>
    </source>
</evidence>
<evidence type="ECO:0000256" key="6">
    <source>
        <dbReference type="ARBA" id="ARBA00023077"/>
    </source>
</evidence>
<dbReference type="InterPro" id="IPR036942">
    <property type="entry name" value="Beta-barrel_TonB_sf"/>
</dbReference>
<evidence type="ECO:0000313" key="14">
    <source>
        <dbReference type="EMBL" id="MBB5286537.1"/>
    </source>
</evidence>
<evidence type="ECO:0000256" key="5">
    <source>
        <dbReference type="ARBA" id="ARBA00022729"/>
    </source>
</evidence>
<keyword evidence="7 10" id="KW-0472">Membrane</keyword>
<evidence type="ECO:0000256" key="4">
    <source>
        <dbReference type="ARBA" id="ARBA00022692"/>
    </source>
</evidence>
<dbReference type="Gene3D" id="2.60.40.1120">
    <property type="entry name" value="Carboxypeptidase-like, regulatory domain"/>
    <property type="match status" value="1"/>
</dbReference>
<evidence type="ECO:0000256" key="10">
    <source>
        <dbReference type="PROSITE-ProRule" id="PRU01360"/>
    </source>
</evidence>
<dbReference type="Gene3D" id="2.40.170.20">
    <property type="entry name" value="TonB-dependent receptor, beta-barrel domain"/>
    <property type="match status" value="1"/>
</dbReference>
<dbReference type="Gene3D" id="2.170.130.10">
    <property type="entry name" value="TonB-dependent receptor, plug domain"/>
    <property type="match status" value="1"/>
</dbReference>
<dbReference type="InterPro" id="IPR037066">
    <property type="entry name" value="Plug_dom_sf"/>
</dbReference>
<proteinExistence type="inferred from homology"/>
<evidence type="ECO:0000256" key="11">
    <source>
        <dbReference type="RuleBase" id="RU003357"/>
    </source>
</evidence>
<dbReference type="PROSITE" id="PS52016">
    <property type="entry name" value="TONB_DEPENDENT_REC_3"/>
    <property type="match status" value="1"/>
</dbReference>
<evidence type="ECO:0000313" key="15">
    <source>
        <dbReference type="Proteomes" id="UP000557307"/>
    </source>
</evidence>
<dbReference type="InterPro" id="IPR000531">
    <property type="entry name" value="Beta-barrel_TonB"/>
</dbReference>
<keyword evidence="6 11" id="KW-0798">TonB box</keyword>
<evidence type="ECO:0000259" key="12">
    <source>
        <dbReference type="Pfam" id="PF00593"/>
    </source>
</evidence>
<name>A0A840TY98_9BACT</name>
<keyword evidence="3 10" id="KW-1134">Transmembrane beta strand</keyword>
<evidence type="ECO:0000256" key="2">
    <source>
        <dbReference type="ARBA" id="ARBA00022448"/>
    </source>
</evidence>
<comment type="subcellular location">
    <subcellularLocation>
        <location evidence="1 10">Cell outer membrane</location>
        <topology evidence="1 10">Multi-pass membrane protein</topology>
    </subcellularLocation>
</comment>
<keyword evidence="4 10" id="KW-0812">Transmembrane</keyword>
<comment type="caution">
    <text evidence="14">The sequence shown here is derived from an EMBL/GenBank/DDBJ whole genome shotgun (WGS) entry which is preliminary data.</text>
</comment>
<comment type="similarity">
    <text evidence="10 11">Belongs to the TonB-dependent receptor family.</text>
</comment>
<dbReference type="Proteomes" id="UP000557307">
    <property type="component" value="Unassembled WGS sequence"/>
</dbReference>
<protein>
    <submittedName>
        <fullName evidence="14">Iron complex outermembrane receptor protein/hemoglobin/transferrin/lactoferrin receptor protein</fullName>
    </submittedName>
</protein>
<evidence type="ECO:0000259" key="13">
    <source>
        <dbReference type="Pfam" id="PF07715"/>
    </source>
</evidence>
<feature type="domain" description="TonB-dependent receptor plug" evidence="13">
    <location>
        <begin position="97"/>
        <end position="200"/>
    </location>
</feature>
<dbReference type="Pfam" id="PF13715">
    <property type="entry name" value="CarbopepD_reg_2"/>
    <property type="match status" value="1"/>
</dbReference>
<dbReference type="InterPro" id="IPR012910">
    <property type="entry name" value="Plug_dom"/>
</dbReference>
<dbReference type="SUPFAM" id="SSF56935">
    <property type="entry name" value="Porins"/>
    <property type="match status" value="1"/>
</dbReference>
<dbReference type="EMBL" id="JACHGF010000010">
    <property type="protein sequence ID" value="MBB5286537.1"/>
    <property type="molecule type" value="Genomic_DNA"/>
</dbReference>
<keyword evidence="9 10" id="KW-0998">Cell outer membrane</keyword>
<dbReference type="PANTHER" id="PTHR30069">
    <property type="entry name" value="TONB-DEPENDENT OUTER MEMBRANE RECEPTOR"/>
    <property type="match status" value="1"/>
</dbReference>
<keyword evidence="8 14" id="KW-0675">Receptor</keyword>
<gene>
    <name evidence="14" type="ORF">HNQ92_004698</name>
</gene>
<accession>A0A840TY98</accession>
<dbReference type="GO" id="GO:0044718">
    <property type="term" value="P:siderophore transmembrane transport"/>
    <property type="evidence" value="ECO:0007669"/>
    <property type="project" value="TreeGrafter"/>
</dbReference>
<dbReference type="CDD" id="cd01347">
    <property type="entry name" value="ligand_gated_channel"/>
    <property type="match status" value="1"/>
</dbReference>
<evidence type="ECO:0000256" key="7">
    <source>
        <dbReference type="ARBA" id="ARBA00023136"/>
    </source>
</evidence>
<evidence type="ECO:0000256" key="1">
    <source>
        <dbReference type="ARBA" id="ARBA00004571"/>
    </source>
</evidence>
<evidence type="ECO:0000256" key="9">
    <source>
        <dbReference type="ARBA" id="ARBA00023237"/>
    </source>
</evidence>
<keyword evidence="15" id="KW-1185">Reference proteome</keyword>
<dbReference type="GO" id="GO:0009279">
    <property type="term" value="C:cell outer membrane"/>
    <property type="evidence" value="ECO:0007669"/>
    <property type="project" value="UniProtKB-SubCell"/>
</dbReference>
<feature type="domain" description="TonB-dependent receptor-like beta-barrel" evidence="12">
    <location>
        <begin position="323"/>
        <end position="695"/>
    </location>
</feature>
<dbReference type="Pfam" id="PF00593">
    <property type="entry name" value="TonB_dep_Rec_b-barrel"/>
    <property type="match status" value="1"/>
</dbReference>
<dbReference type="AlphaFoldDB" id="A0A840TY98"/>
<dbReference type="RefSeq" id="WP_184177786.1">
    <property type="nucleotide sequence ID" value="NZ_JACHGF010000010.1"/>
</dbReference>
<dbReference type="GO" id="GO:0015344">
    <property type="term" value="F:siderophore uptake transmembrane transporter activity"/>
    <property type="evidence" value="ECO:0007669"/>
    <property type="project" value="TreeGrafter"/>
</dbReference>
<organism evidence="14 15">
    <name type="scientific">Rhabdobacter roseus</name>
    <dbReference type="NCBI Taxonomy" id="1655419"/>
    <lineage>
        <taxon>Bacteria</taxon>
        <taxon>Pseudomonadati</taxon>
        <taxon>Bacteroidota</taxon>
        <taxon>Cytophagia</taxon>
        <taxon>Cytophagales</taxon>
        <taxon>Cytophagaceae</taxon>
        <taxon>Rhabdobacter</taxon>
    </lineage>
</organism>
<keyword evidence="5" id="KW-0732">Signal</keyword>
<dbReference type="SUPFAM" id="SSF49464">
    <property type="entry name" value="Carboxypeptidase regulatory domain-like"/>
    <property type="match status" value="1"/>
</dbReference>
<dbReference type="InterPro" id="IPR008969">
    <property type="entry name" value="CarboxyPept-like_regulatory"/>
</dbReference>